<proteinExistence type="predicted"/>
<sequence>MRNFRAAVCAAAALAVTLSACSSPAGDTTAPKDAGAAAPAAAAANIDRDAVISYSETEPSNPLVPGNTTEVGGISVLGTLFRGLIEYDAKTAAPRNAVADSISTTDSKVWTVKLKSGWTFHDGTPVTAKSFVDAWNYTAYSPNLMAGASYFSHVEGFSQVNNATADGKQPANLPAAKELSGLKLVDDKTFTVTLDAPFSEFGVQLGYAAFFPLPASFFADRKAFEAHPVGDGPFRFESYTPGKDLVVKRFDGFAGAQKPQIGGIDFRFYTDLDKAYADVIANKLDFLSFTPWTSTQGGKIKKDLPEDRRKTYTYLGYQAIAFPLFDKRYDSPQFRQAISMAIDRKALIQQVFNGGRTPADGLVAPNVQGHLDNQCGELCTYQPQKAKQLFDASGFAGDIELTSNIDSGNQEWMEVICRQIQASLGRTCKFTPQTTLGDFRKKLNDRSVTGIYRSAWVADYPSIENFLNPLFRTGAASNVGQYSNPKVDELLKQADAAPSQQQGQALYQQAEKLVLQDMPTIPIWWQSGTAAWASRLHGVQPTQFRELDLFSVTVSK</sequence>
<dbReference type="OrthoDB" id="9046151at2"/>
<gene>
    <name evidence="3" type="ORF">SAMN04489730_7807</name>
</gene>
<dbReference type="AlphaFoldDB" id="A0A1K1T3B7"/>
<dbReference type="Gene3D" id="3.90.76.10">
    <property type="entry name" value="Dipeptide-binding Protein, Domain 1"/>
    <property type="match status" value="1"/>
</dbReference>
<dbReference type="Pfam" id="PF00496">
    <property type="entry name" value="SBP_bac_5"/>
    <property type="match status" value="1"/>
</dbReference>
<dbReference type="EMBL" id="FPJG01000006">
    <property type="protein sequence ID" value="SFW91067.1"/>
    <property type="molecule type" value="Genomic_DNA"/>
</dbReference>
<dbReference type="RefSeq" id="WP_084743137.1">
    <property type="nucleotide sequence ID" value="NZ_FPJG01000006.1"/>
</dbReference>
<evidence type="ECO:0000256" key="1">
    <source>
        <dbReference type="SAM" id="SignalP"/>
    </source>
</evidence>
<keyword evidence="4" id="KW-1185">Reference proteome</keyword>
<evidence type="ECO:0000259" key="2">
    <source>
        <dbReference type="Pfam" id="PF00496"/>
    </source>
</evidence>
<dbReference type="GO" id="GO:0043190">
    <property type="term" value="C:ATP-binding cassette (ABC) transporter complex"/>
    <property type="evidence" value="ECO:0007669"/>
    <property type="project" value="InterPro"/>
</dbReference>
<dbReference type="PANTHER" id="PTHR30290">
    <property type="entry name" value="PERIPLASMIC BINDING COMPONENT OF ABC TRANSPORTER"/>
    <property type="match status" value="1"/>
</dbReference>
<dbReference type="STRING" id="546364.SAMN04489730_7807"/>
<feature type="domain" description="Solute-binding protein family 5" evidence="2">
    <location>
        <begin position="95"/>
        <end position="477"/>
    </location>
</feature>
<name>A0A1K1T3B7_9PSEU</name>
<dbReference type="GO" id="GO:0015833">
    <property type="term" value="P:peptide transport"/>
    <property type="evidence" value="ECO:0007669"/>
    <property type="project" value="TreeGrafter"/>
</dbReference>
<reference evidence="4" key="1">
    <citation type="submission" date="2016-11" db="EMBL/GenBank/DDBJ databases">
        <authorList>
            <person name="Varghese N."/>
            <person name="Submissions S."/>
        </authorList>
    </citation>
    <scope>NUCLEOTIDE SEQUENCE [LARGE SCALE GENOMIC DNA]</scope>
    <source>
        <strain evidence="4">DSM 44671</strain>
    </source>
</reference>
<dbReference type="GO" id="GO:0042597">
    <property type="term" value="C:periplasmic space"/>
    <property type="evidence" value="ECO:0007669"/>
    <property type="project" value="UniProtKB-ARBA"/>
</dbReference>
<dbReference type="InterPro" id="IPR039424">
    <property type="entry name" value="SBP_5"/>
</dbReference>
<evidence type="ECO:0000313" key="3">
    <source>
        <dbReference type="EMBL" id="SFW91067.1"/>
    </source>
</evidence>
<dbReference type="InterPro" id="IPR000914">
    <property type="entry name" value="SBP_5_dom"/>
</dbReference>
<dbReference type="GO" id="GO:1904680">
    <property type="term" value="F:peptide transmembrane transporter activity"/>
    <property type="evidence" value="ECO:0007669"/>
    <property type="project" value="TreeGrafter"/>
</dbReference>
<organism evidence="3 4">
    <name type="scientific">Amycolatopsis australiensis</name>
    <dbReference type="NCBI Taxonomy" id="546364"/>
    <lineage>
        <taxon>Bacteria</taxon>
        <taxon>Bacillati</taxon>
        <taxon>Actinomycetota</taxon>
        <taxon>Actinomycetes</taxon>
        <taxon>Pseudonocardiales</taxon>
        <taxon>Pseudonocardiaceae</taxon>
        <taxon>Amycolatopsis</taxon>
    </lineage>
</organism>
<dbReference type="PIRSF" id="PIRSF002741">
    <property type="entry name" value="MppA"/>
    <property type="match status" value="1"/>
</dbReference>
<protein>
    <submittedName>
        <fullName evidence="3">Oligopeptide transport system substrate-binding protein</fullName>
    </submittedName>
</protein>
<evidence type="ECO:0000313" key="4">
    <source>
        <dbReference type="Proteomes" id="UP000182740"/>
    </source>
</evidence>
<feature type="chain" id="PRO_5038815618" evidence="1">
    <location>
        <begin position="26"/>
        <end position="556"/>
    </location>
</feature>
<dbReference type="Gene3D" id="3.10.105.10">
    <property type="entry name" value="Dipeptide-binding Protein, Domain 3"/>
    <property type="match status" value="1"/>
</dbReference>
<feature type="signal peptide" evidence="1">
    <location>
        <begin position="1"/>
        <end position="25"/>
    </location>
</feature>
<accession>A0A1K1T3B7</accession>
<dbReference type="Gene3D" id="3.40.190.10">
    <property type="entry name" value="Periplasmic binding protein-like II"/>
    <property type="match status" value="1"/>
</dbReference>
<dbReference type="CDD" id="cd00995">
    <property type="entry name" value="PBP2_NikA_DppA_OppA_like"/>
    <property type="match status" value="1"/>
</dbReference>
<dbReference type="InterPro" id="IPR030678">
    <property type="entry name" value="Peptide/Ni-bd"/>
</dbReference>
<dbReference type="Proteomes" id="UP000182740">
    <property type="component" value="Unassembled WGS sequence"/>
</dbReference>
<keyword evidence="1" id="KW-0732">Signal</keyword>
<dbReference type="PANTHER" id="PTHR30290:SF83">
    <property type="entry name" value="ABC TRANSPORTER SUBSTRATE-BINDING PROTEIN"/>
    <property type="match status" value="1"/>
</dbReference>
<dbReference type="PROSITE" id="PS51257">
    <property type="entry name" value="PROKAR_LIPOPROTEIN"/>
    <property type="match status" value="1"/>
</dbReference>
<dbReference type="SUPFAM" id="SSF53850">
    <property type="entry name" value="Periplasmic binding protein-like II"/>
    <property type="match status" value="1"/>
</dbReference>